<protein>
    <submittedName>
        <fullName evidence="1">Uncharacterized protein</fullName>
    </submittedName>
</protein>
<dbReference type="AlphaFoldDB" id="A0AAV1T6L6"/>
<reference evidence="1" key="1">
    <citation type="submission" date="2024-01" db="EMBL/GenBank/DDBJ databases">
        <authorList>
            <person name="Webb A."/>
        </authorList>
    </citation>
    <scope>NUCLEOTIDE SEQUENCE</scope>
    <source>
        <strain evidence="1">Pm1</strain>
    </source>
</reference>
<comment type="caution">
    <text evidence="1">The sequence shown here is derived from an EMBL/GenBank/DDBJ whole genome shotgun (WGS) entry which is preliminary data.</text>
</comment>
<gene>
    <name evidence="1" type="ORF">PM001_LOCUS2858</name>
</gene>
<proteinExistence type="predicted"/>
<accession>A0AAV1T6L6</accession>
<sequence>MIFSRRHPVTFIGNAVEYVAYILDRNPTSASVKHASLIDILKKHALYLRDIIACDSIC</sequence>
<dbReference type="Proteomes" id="UP001162060">
    <property type="component" value="Unassembled WGS sequence"/>
</dbReference>
<dbReference type="EMBL" id="CAKLBY020000028">
    <property type="protein sequence ID" value="CAK7904186.1"/>
    <property type="molecule type" value="Genomic_DNA"/>
</dbReference>
<name>A0AAV1T6L6_9STRA</name>
<evidence type="ECO:0000313" key="1">
    <source>
        <dbReference type="EMBL" id="CAK7904186.1"/>
    </source>
</evidence>
<organism evidence="1 2">
    <name type="scientific">Peronospora matthiolae</name>
    <dbReference type="NCBI Taxonomy" id="2874970"/>
    <lineage>
        <taxon>Eukaryota</taxon>
        <taxon>Sar</taxon>
        <taxon>Stramenopiles</taxon>
        <taxon>Oomycota</taxon>
        <taxon>Peronosporomycetes</taxon>
        <taxon>Peronosporales</taxon>
        <taxon>Peronosporaceae</taxon>
        <taxon>Peronospora</taxon>
    </lineage>
</organism>
<evidence type="ECO:0000313" key="2">
    <source>
        <dbReference type="Proteomes" id="UP001162060"/>
    </source>
</evidence>